<gene>
    <name evidence="2" type="ORF">C8N24_6460</name>
</gene>
<dbReference type="Proteomes" id="UP000278962">
    <property type="component" value="Unassembled WGS sequence"/>
</dbReference>
<keyword evidence="2" id="KW-0456">Lyase</keyword>
<proteinExistence type="predicted"/>
<evidence type="ECO:0000259" key="1">
    <source>
        <dbReference type="PROSITE" id="PS51819"/>
    </source>
</evidence>
<dbReference type="RefSeq" id="WP_121258705.1">
    <property type="nucleotide sequence ID" value="NZ_RBIL01000003.1"/>
</dbReference>
<dbReference type="Pfam" id="PF00903">
    <property type="entry name" value="Glyoxalase"/>
    <property type="match status" value="1"/>
</dbReference>
<keyword evidence="3" id="KW-1185">Reference proteome</keyword>
<reference evidence="2 3" key="1">
    <citation type="submission" date="2018-10" db="EMBL/GenBank/DDBJ databases">
        <title>Genomic Encyclopedia of Archaeal and Bacterial Type Strains, Phase II (KMG-II): from individual species to whole genera.</title>
        <authorList>
            <person name="Goeker M."/>
        </authorList>
    </citation>
    <scope>NUCLEOTIDE SEQUENCE [LARGE SCALE GENOMIC DNA]</scope>
    <source>
        <strain evidence="2 3">DSM 14954</strain>
    </source>
</reference>
<dbReference type="InterPro" id="IPR037523">
    <property type="entry name" value="VOC_core"/>
</dbReference>
<evidence type="ECO:0000313" key="2">
    <source>
        <dbReference type="EMBL" id="RKQ84830.1"/>
    </source>
</evidence>
<feature type="domain" description="VOC" evidence="1">
    <location>
        <begin position="24"/>
        <end position="149"/>
    </location>
</feature>
<dbReference type="PROSITE" id="PS51819">
    <property type="entry name" value="VOC"/>
    <property type="match status" value="1"/>
</dbReference>
<protein>
    <submittedName>
        <fullName evidence="2">Putative enzyme related to lactoylglutathione lyase</fullName>
    </submittedName>
</protein>
<dbReference type="InterPro" id="IPR004360">
    <property type="entry name" value="Glyas_Fos-R_dOase_dom"/>
</dbReference>
<dbReference type="SUPFAM" id="SSF54593">
    <property type="entry name" value="Glyoxalase/Bleomycin resistance protein/Dihydroxybiphenyl dioxygenase"/>
    <property type="match status" value="1"/>
</dbReference>
<dbReference type="AlphaFoldDB" id="A0A660L0N9"/>
<comment type="caution">
    <text evidence="2">The sequence shown here is derived from an EMBL/GenBank/DDBJ whole genome shotgun (WGS) entry which is preliminary data.</text>
</comment>
<evidence type="ECO:0000313" key="3">
    <source>
        <dbReference type="Proteomes" id="UP000278962"/>
    </source>
</evidence>
<accession>A0A660L0N9</accession>
<dbReference type="EMBL" id="RBIL01000003">
    <property type="protein sequence ID" value="RKQ84830.1"/>
    <property type="molecule type" value="Genomic_DNA"/>
</dbReference>
<name>A0A660L0N9_9ACTN</name>
<dbReference type="OrthoDB" id="485032at2"/>
<dbReference type="GO" id="GO:0016829">
    <property type="term" value="F:lyase activity"/>
    <property type="evidence" value="ECO:0007669"/>
    <property type="project" value="UniProtKB-KW"/>
</dbReference>
<organism evidence="2 3">
    <name type="scientific">Solirubrobacter pauli</name>
    <dbReference type="NCBI Taxonomy" id="166793"/>
    <lineage>
        <taxon>Bacteria</taxon>
        <taxon>Bacillati</taxon>
        <taxon>Actinomycetota</taxon>
        <taxon>Thermoleophilia</taxon>
        <taxon>Solirubrobacterales</taxon>
        <taxon>Solirubrobacteraceae</taxon>
        <taxon>Solirubrobacter</taxon>
    </lineage>
</organism>
<dbReference type="Gene3D" id="3.10.180.10">
    <property type="entry name" value="2,3-Dihydroxybiphenyl 1,2-Dioxygenase, domain 1"/>
    <property type="match status" value="1"/>
</dbReference>
<dbReference type="InterPro" id="IPR029068">
    <property type="entry name" value="Glyas_Bleomycin-R_OHBP_Dase"/>
</dbReference>
<sequence>MSITQPATIPSPPAGQQLATVPMRFEVTPVPVTDFDRAKAFYQQLGWQLDIDHQFTEQVRAVQLTPPGSSASIQFRPAGAERLQRLLLIVSDIEAARTELIDRGIAVSDIFHALPGEAPQPGRDPDGRSYVSHATFADPDGNQWVLQEVNERIPGRVQ</sequence>